<protein>
    <recommendedName>
        <fullName evidence="1">Inner membrane protein YqiJ OB-fold domain-containing protein</fullName>
    </recommendedName>
</protein>
<dbReference type="EMBL" id="JAACXV010000580">
    <property type="protein sequence ID" value="KAF7277598.1"/>
    <property type="molecule type" value="Genomic_DNA"/>
</dbReference>
<feature type="domain" description="Inner membrane protein YqiJ OB-fold" evidence="1">
    <location>
        <begin position="28"/>
        <end position="86"/>
    </location>
</feature>
<accession>A0A834IGQ5</accession>
<sequence>MAWFYTLFMIHCLDQVIKPSQSSKHIHLVGRFATIVSGHARPGFSAQATVRDHTGHLHYVQVEPEYGELELQAQVILVGYNDFHYIAKKITAQSVENLSTSSRHCLDD</sequence>
<dbReference type="AlphaFoldDB" id="A0A834IGQ5"/>
<dbReference type="Pfam" id="PF07290">
    <property type="entry name" value="YqiJ_OB"/>
    <property type="match status" value="1"/>
</dbReference>
<dbReference type="Proteomes" id="UP000625711">
    <property type="component" value="Unassembled WGS sequence"/>
</dbReference>
<gene>
    <name evidence="2" type="ORF">GWI33_003282</name>
</gene>
<reference evidence="2" key="1">
    <citation type="submission" date="2020-08" db="EMBL/GenBank/DDBJ databases">
        <title>Genome sequencing and assembly of the red palm weevil Rhynchophorus ferrugineus.</title>
        <authorList>
            <person name="Dias G.B."/>
            <person name="Bergman C.M."/>
            <person name="Manee M."/>
        </authorList>
    </citation>
    <scope>NUCLEOTIDE SEQUENCE</scope>
    <source>
        <strain evidence="2">AA-2017</strain>
        <tissue evidence="2">Whole larva</tissue>
    </source>
</reference>
<organism evidence="2 3">
    <name type="scientific">Rhynchophorus ferrugineus</name>
    <name type="common">Red palm weevil</name>
    <name type="synonym">Curculio ferrugineus</name>
    <dbReference type="NCBI Taxonomy" id="354439"/>
    <lineage>
        <taxon>Eukaryota</taxon>
        <taxon>Metazoa</taxon>
        <taxon>Ecdysozoa</taxon>
        <taxon>Arthropoda</taxon>
        <taxon>Hexapoda</taxon>
        <taxon>Insecta</taxon>
        <taxon>Pterygota</taxon>
        <taxon>Neoptera</taxon>
        <taxon>Endopterygota</taxon>
        <taxon>Coleoptera</taxon>
        <taxon>Polyphaga</taxon>
        <taxon>Cucujiformia</taxon>
        <taxon>Curculionidae</taxon>
        <taxon>Dryophthorinae</taxon>
        <taxon>Rhynchophorus</taxon>
    </lineage>
</organism>
<evidence type="ECO:0000313" key="3">
    <source>
        <dbReference type="Proteomes" id="UP000625711"/>
    </source>
</evidence>
<comment type="caution">
    <text evidence="2">The sequence shown here is derived from an EMBL/GenBank/DDBJ whole genome shotgun (WGS) entry which is preliminary data.</text>
</comment>
<evidence type="ECO:0000313" key="2">
    <source>
        <dbReference type="EMBL" id="KAF7277598.1"/>
    </source>
</evidence>
<dbReference type="InterPro" id="IPR010840">
    <property type="entry name" value="YqiJ_OB"/>
</dbReference>
<name>A0A834IGQ5_RHYFE</name>
<evidence type="ECO:0000259" key="1">
    <source>
        <dbReference type="Pfam" id="PF07290"/>
    </source>
</evidence>
<proteinExistence type="predicted"/>
<keyword evidence="3" id="KW-1185">Reference proteome</keyword>